<organism evidence="1 2">
    <name type="scientific">Mycobacteroides chelonae</name>
    <name type="common">Mycobacterium chelonae</name>
    <dbReference type="NCBI Taxonomy" id="1774"/>
    <lineage>
        <taxon>Bacteria</taxon>
        <taxon>Bacillati</taxon>
        <taxon>Actinomycetota</taxon>
        <taxon>Actinomycetes</taxon>
        <taxon>Mycobacteriales</taxon>
        <taxon>Mycobacteriaceae</taxon>
        <taxon>Mycobacteroides</taxon>
    </lineage>
</organism>
<evidence type="ECO:0000313" key="1">
    <source>
        <dbReference type="EMBL" id="OHU47344.1"/>
    </source>
</evidence>
<proteinExistence type="predicted"/>
<dbReference type="Proteomes" id="UP000180043">
    <property type="component" value="Unassembled WGS sequence"/>
</dbReference>
<accession>A0A1S1LL63</accession>
<reference evidence="1 2" key="1">
    <citation type="submission" date="2016-10" db="EMBL/GenBank/DDBJ databases">
        <title>Evaluation of Human, Veterinary and Environmental Mycobacterium chelonae Isolates by Core Genome Phylogenomic Analysis, Targeted Gene Comparison, and Anti-microbial Susceptibility Patterns: A Tale of Mistaken Identities.</title>
        <authorList>
            <person name="Fogelson S.B."/>
            <person name="Camus A.C."/>
            <person name="Lorenz W."/>
            <person name="Vasireddy R."/>
            <person name="Vasireddy S."/>
            <person name="Smith T."/>
            <person name="Brown-Elliott B.A."/>
            <person name="Wallace R.J.Jr."/>
            <person name="Hasan N.A."/>
            <person name="Reischl U."/>
            <person name="Sanchez S."/>
        </authorList>
    </citation>
    <scope>NUCLEOTIDE SEQUENCE [LARGE SCALE GENOMIC DNA]</scope>
    <source>
        <strain evidence="1 2">15515</strain>
    </source>
</reference>
<evidence type="ECO:0000313" key="2">
    <source>
        <dbReference type="Proteomes" id="UP000180043"/>
    </source>
</evidence>
<protein>
    <submittedName>
        <fullName evidence="1">Uncharacterized protein</fullName>
    </submittedName>
</protein>
<name>A0A1S1LL63_MYCCH</name>
<dbReference type="RefSeq" id="WP_070947963.1">
    <property type="nucleotide sequence ID" value="NZ_MLIQ01000042.1"/>
</dbReference>
<dbReference type="AlphaFoldDB" id="A0A1S1LL63"/>
<comment type="caution">
    <text evidence="1">The sequence shown here is derived from an EMBL/GenBank/DDBJ whole genome shotgun (WGS) entry which is preliminary data.</text>
</comment>
<sequence>MNRPTDNGYPDPSSPDAIRFAGNVLRALGPAFASLGLPAARLDIMATLREAQLADEQGNHEQATQLRQDAKFADEVRQHIFGNS</sequence>
<gene>
    <name evidence="1" type="ORF">BKG82_27215</name>
</gene>
<dbReference type="EMBL" id="MLIQ01000042">
    <property type="protein sequence ID" value="OHU47344.1"/>
    <property type="molecule type" value="Genomic_DNA"/>
</dbReference>